<reference evidence="6 7" key="1">
    <citation type="submission" date="2021-10" db="EMBL/GenBank/DDBJ databases">
        <title>Anaerobic single-cell dispensing facilitates the cultivation of human gut bacteria.</title>
        <authorList>
            <person name="Afrizal A."/>
        </authorList>
    </citation>
    <scope>NUCLEOTIDE SEQUENCE [LARGE SCALE GENOMIC DNA]</scope>
    <source>
        <strain evidence="6 7">CLA-AA-H200</strain>
    </source>
</reference>
<dbReference type="PANTHER" id="PTHR30514">
    <property type="entry name" value="GLUCOKINASE"/>
    <property type="match status" value="1"/>
</dbReference>
<dbReference type="InterPro" id="IPR009057">
    <property type="entry name" value="Homeodomain-like_sf"/>
</dbReference>
<keyword evidence="2" id="KW-0238">DNA-binding</keyword>
<keyword evidence="3" id="KW-0804">Transcription</keyword>
<dbReference type="Pfam" id="PF01380">
    <property type="entry name" value="SIS"/>
    <property type="match status" value="1"/>
</dbReference>
<proteinExistence type="predicted"/>
<dbReference type="Gene3D" id="3.40.50.10490">
    <property type="entry name" value="Glucose-6-phosphate isomerase like protein, domain 1"/>
    <property type="match status" value="1"/>
</dbReference>
<dbReference type="InterPro" id="IPR001347">
    <property type="entry name" value="SIS_dom"/>
</dbReference>
<dbReference type="Pfam" id="PF01418">
    <property type="entry name" value="HTH_6"/>
    <property type="match status" value="1"/>
</dbReference>
<dbReference type="InterPro" id="IPR047640">
    <property type="entry name" value="RpiR-like"/>
</dbReference>
<dbReference type="InterPro" id="IPR035472">
    <property type="entry name" value="RpiR-like_SIS"/>
</dbReference>
<evidence type="ECO:0000259" key="4">
    <source>
        <dbReference type="PROSITE" id="PS51071"/>
    </source>
</evidence>
<sequence>MSQENFLMRLRSAYPHLTKAEKKVADFILENTQDVMYMSITDLADACHVGETTVFRFCKSMKLQGYQEFKIQLSLNIHSSDKEKGQEVMSENVSMDDSFSVMSDKLLLSNINVLKDTKALLDEEKLEMLVEKMIEAKRIFFFGVGASQVMAMMITNKFLRICKKVYCFTDSHMQTMAASTVGEGDVAVVISYSGSTKDSILITRLAREAGAYVAGITRFAKSPLTNYADVVMLCGANEGPLQGGSTTAVMSQMYIMEVLYIEFYRKTYEESYENNQKTSQSIIDKMY</sequence>
<dbReference type="Proteomes" id="UP001198151">
    <property type="component" value="Unassembled WGS sequence"/>
</dbReference>
<dbReference type="SUPFAM" id="SSF53697">
    <property type="entry name" value="SIS domain"/>
    <property type="match status" value="1"/>
</dbReference>
<feature type="domain" description="SIS" evidence="5">
    <location>
        <begin position="129"/>
        <end position="269"/>
    </location>
</feature>
<feature type="domain" description="HTH rpiR-type" evidence="4">
    <location>
        <begin position="4"/>
        <end position="80"/>
    </location>
</feature>
<dbReference type="InterPro" id="IPR000281">
    <property type="entry name" value="HTH_RpiR"/>
</dbReference>
<evidence type="ECO:0000256" key="2">
    <source>
        <dbReference type="ARBA" id="ARBA00023125"/>
    </source>
</evidence>
<evidence type="ECO:0000313" key="6">
    <source>
        <dbReference type="EMBL" id="MCC2256255.1"/>
    </source>
</evidence>
<dbReference type="SUPFAM" id="SSF46689">
    <property type="entry name" value="Homeodomain-like"/>
    <property type="match status" value="1"/>
</dbReference>
<dbReference type="PANTHER" id="PTHR30514:SF1">
    <property type="entry name" value="HTH-TYPE TRANSCRIPTIONAL REGULATOR HEXR-RELATED"/>
    <property type="match status" value="1"/>
</dbReference>
<dbReference type="PROSITE" id="PS51071">
    <property type="entry name" value="HTH_RPIR"/>
    <property type="match status" value="1"/>
</dbReference>
<dbReference type="PROSITE" id="PS51464">
    <property type="entry name" value="SIS"/>
    <property type="match status" value="1"/>
</dbReference>
<dbReference type="EMBL" id="JAJEQX010000061">
    <property type="protein sequence ID" value="MCC2256255.1"/>
    <property type="molecule type" value="Genomic_DNA"/>
</dbReference>
<keyword evidence="1" id="KW-0805">Transcription regulation</keyword>
<dbReference type="InterPro" id="IPR046348">
    <property type="entry name" value="SIS_dom_sf"/>
</dbReference>
<dbReference type="CDD" id="cd05013">
    <property type="entry name" value="SIS_RpiR"/>
    <property type="match status" value="1"/>
</dbReference>
<gene>
    <name evidence="6" type="ORF">LKD70_17900</name>
</gene>
<evidence type="ECO:0000259" key="5">
    <source>
        <dbReference type="PROSITE" id="PS51464"/>
    </source>
</evidence>
<dbReference type="InterPro" id="IPR036388">
    <property type="entry name" value="WH-like_DNA-bd_sf"/>
</dbReference>
<evidence type="ECO:0000256" key="3">
    <source>
        <dbReference type="ARBA" id="ARBA00023163"/>
    </source>
</evidence>
<comment type="caution">
    <text evidence="6">The sequence shown here is derived from an EMBL/GenBank/DDBJ whole genome shotgun (WGS) entry which is preliminary data.</text>
</comment>
<name>A0ABS8G1S1_9FIRM</name>
<organism evidence="6 7">
    <name type="scientific">Ruminococcus turbiniformis</name>
    <dbReference type="NCBI Taxonomy" id="2881258"/>
    <lineage>
        <taxon>Bacteria</taxon>
        <taxon>Bacillati</taxon>
        <taxon>Bacillota</taxon>
        <taxon>Clostridia</taxon>
        <taxon>Eubacteriales</taxon>
        <taxon>Oscillospiraceae</taxon>
        <taxon>Ruminococcus</taxon>
    </lineage>
</organism>
<evidence type="ECO:0000313" key="7">
    <source>
        <dbReference type="Proteomes" id="UP001198151"/>
    </source>
</evidence>
<dbReference type="Gene3D" id="1.10.10.10">
    <property type="entry name" value="Winged helix-like DNA-binding domain superfamily/Winged helix DNA-binding domain"/>
    <property type="match status" value="1"/>
</dbReference>
<dbReference type="RefSeq" id="WP_227709229.1">
    <property type="nucleotide sequence ID" value="NZ_JAJEQX010000061.1"/>
</dbReference>
<evidence type="ECO:0000256" key="1">
    <source>
        <dbReference type="ARBA" id="ARBA00023015"/>
    </source>
</evidence>
<accession>A0ABS8G1S1</accession>
<protein>
    <submittedName>
        <fullName evidence="6">MurR/RpiR family transcriptional regulator</fullName>
    </submittedName>
</protein>
<keyword evidence="7" id="KW-1185">Reference proteome</keyword>